<dbReference type="GO" id="GO:0016846">
    <property type="term" value="F:carbon-sulfur lyase activity"/>
    <property type="evidence" value="ECO:0007669"/>
    <property type="project" value="InterPro"/>
</dbReference>
<dbReference type="PANTHER" id="PTHR43795:SF22">
    <property type="entry name" value="TRYPTOPHAN AMINOTRANSFERASE-RELATED PROTEIN 2"/>
    <property type="match status" value="1"/>
</dbReference>
<dbReference type="EMBL" id="CAADRP010000091">
    <property type="protein sequence ID" value="VFU22885.1"/>
    <property type="molecule type" value="Genomic_DNA"/>
</dbReference>
<dbReference type="GO" id="GO:0006520">
    <property type="term" value="P:amino acid metabolic process"/>
    <property type="evidence" value="ECO:0007669"/>
    <property type="project" value="TreeGrafter"/>
</dbReference>
<dbReference type="SUPFAM" id="SSF53383">
    <property type="entry name" value="PLP-dependent transferases"/>
    <property type="match status" value="1"/>
</dbReference>
<keyword evidence="4" id="KW-0808">Transferase</keyword>
<dbReference type="CDD" id="cd00609">
    <property type="entry name" value="AAT_like"/>
    <property type="match status" value="1"/>
</dbReference>
<keyword evidence="6" id="KW-0732">Signal</keyword>
<evidence type="ECO:0000256" key="1">
    <source>
        <dbReference type="ARBA" id="ARBA00001933"/>
    </source>
</evidence>
<keyword evidence="4" id="KW-0032">Aminotransferase</keyword>
<reference evidence="8" key="1">
    <citation type="submission" date="2019-03" db="EMBL/GenBank/DDBJ databases">
        <authorList>
            <person name="Mank J."/>
            <person name="Almeida P."/>
        </authorList>
    </citation>
    <scope>NUCLEOTIDE SEQUENCE</scope>
    <source>
        <strain evidence="8">78183</strain>
    </source>
</reference>
<gene>
    <name evidence="8" type="ORF">SVIM_LOCUS28447</name>
</gene>
<sequence>MYIVFSLRNLLVLSLALNVSLIWRVLYEKEDSEAINGPSLDNKREAFRTDSMASEAQATQRTHLYIPSSSSSSSTVDSNGRDRVINLDHGDPTMYERYWQQTGDKSTILIPGWQSMSYFSDAGSLCWFLEPEFAREIIRLHKIVGNAVTEDRHIVVGTGSTQLYQAVLYALSPPDAAEPLSVVSAAPYYSSYPSITDCLKSGLYKWAGDAQSFNKEGPYIELVTSPNNPDGHVRQSVVNKSGGILVHDLAYYWPQYSPIAAAADHDIMLFTVSKSTGHAGMRIGWALVKDEEVAKKMVKYVELNTIGVSKDSQLRAAKVLQVATDLLQAKKGSLFDFAANVMEERWKLLRAAVRQSGLFTLPEFSPGLCRFLNSSFAPRPAFAWLKCEEPIEDCEAFLRSNKILTRGGKHFGVGPQYVRISMLDRDEIYDVFVQRLSTIHLRQSMQAVGDVIQVGITALNLVGDTGGEKISMDDCQETKVVEMELTIVSGSHLHDRK</sequence>
<dbReference type="InterPro" id="IPR050478">
    <property type="entry name" value="Ethylene_sulfur-biosynth"/>
</dbReference>
<evidence type="ECO:0000313" key="8">
    <source>
        <dbReference type="EMBL" id="VFU22885.1"/>
    </source>
</evidence>
<dbReference type="InterPro" id="IPR015424">
    <property type="entry name" value="PyrdxlP-dep_Trfase"/>
</dbReference>
<evidence type="ECO:0000256" key="3">
    <source>
        <dbReference type="ARBA" id="ARBA00011738"/>
    </source>
</evidence>
<proteinExistence type="inferred from homology"/>
<evidence type="ECO:0000256" key="6">
    <source>
        <dbReference type="SAM" id="SignalP"/>
    </source>
</evidence>
<comment type="similarity">
    <text evidence="2">Belongs to the alliinase family.</text>
</comment>
<name>A0A6N2K430_SALVM</name>
<evidence type="ECO:0000256" key="4">
    <source>
        <dbReference type="ARBA" id="ARBA00022576"/>
    </source>
</evidence>
<evidence type="ECO:0000256" key="2">
    <source>
        <dbReference type="ARBA" id="ARBA00006312"/>
    </source>
</evidence>
<dbReference type="Gene3D" id="3.90.1150.10">
    <property type="entry name" value="Aspartate Aminotransferase, domain 1"/>
    <property type="match status" value="1"/>
</dbReference>
<organism evidence="8">
    <name type="scientific">Salix viminalis</name>
    <name type="common">Common osier</name>
    <name type="synonym">Basket willow</name>
    <dbReference type="NCBI Taxonomy" id="40686"/>
    <lineage>
        <taxon>Eukaryota</taxon>
        <taxon>Viridiplantae</taxon>
        <taxon>Streptophyta</taxon>
        <taxon>Embryophyta</taxon>
        <taxon>Tracheophyta</taxon>
        <taxon>Spermatophyta</taxon>
        <taxon>Magnoliopsida</taxon>
        <taxon>eudicotyledons</taxon>
        <taxon>Gunneridae</taxon>
        <taxon>Pentapetalae</taxon>
        <taxon>rosids</taxon>
        <taxon>fabids</taxon>
        <taxon>Malpighiales</taxon>
        <taxon>Salicaceae</taxon>
        <taxon>Saliceae</taxon>
        <taxon>Salix</taxon>
    </lineage>
</organism>
<accession>A0A6N2K430</accession>
<comment type="subunit">
    <text evidence="3">Homodimer.</text>
</comment>
<comment type="cofactor">
    <cofactor evidence="1">
        <name>pyridoxal 5'-phosphate</name>
        <dbReference type="ChEBI" id="CHEBI:597326"/>
    </cofactor>
</comment>
<dbReference type="InterPro" id="IPR015421">
    <property type="entry name" value="PyrdxlP-dep_Trfase_major"/>
</dbReference>
<dbReference type="InterPro" id="IPR006948">
    <property type="entry name" value="Alliinase_C"/>
</dbReference>
<feature type="chain" id="PRO_5026994588" description="Alliinase C-terminal domain-containing protein" evidence="6">
    <location>
        <begin position="17"/>
        <end position="497"/>
    </location>
</feature>
<dbReference type="Pfam" id="PF04864">
    <property type="entry name" value="Alliinase_C"/>
    <property type="match status" value="1"/>
</dbReference>
<feature type="signal peptide" evidence="6">
    <location>
        <begin position="1"/>
        <end position="16"/>
    </location>
</feature>
<feature type="domain" description="Alliinase C-terminal" evidence="7">
    <location>
        <begin position="85"/>
        <end position="439"/>
    </location>
</feature>
<dbReference type="Gene3D" id="3.40.640.10">
    <property type="entry name" value="Type I PLP-dependent aspartate aminotransferase-like (Major domain)"/>
    <property type="match status" value="1"/>
</dbReference>
<dbReference type="PANTHER" id="PTHR43795">
    <property type="entry name" value="BIFUNCTIONAL ASPARTATE AMINOTRANSFERASE AND GLUTAMATE/ASPARTATE-PREPHENATE AMINOTRANSFERASE-RELATED"/>
    <property type="match status" value="1"/>
</dbReference>
<keyword evidence="5" id="KW-0663">Pyridoxal phosphate</keyword>
<dbReference type="GO" id="GO:0008483">
    <property type="term" value="F:transaminase activity"/>
    <property type="evidence" value="ECO:0007669"/>
    <property type="project" value="UniProtKB-KW"/>
</dbReference>
<evidence type="ECO:0000259" key="7">
    <source>
        <dbReference type="Pfam" id="PF04864"/>
    </source>
</evidence>
<evidence type="ECO:0000256" key="5">
    <source>
        <dbReference type="ARBA" id="ARBA00022898"/>
    </source>
</evidence>
<dbReference type="InterPro" id="IPR015422">
    <property type="entry name" value="PyrdxlP-dep_Trfase_small"/>
</dbReference>
<dbReference type="Gene3D" id="2.10.25.30">
    <property type="entry name" value="EGF-like, alliinase"/>
    <property type="match status" value="1"/>
</dbReference>
<dbReference type="InterPro" id="IPR037029">
    <property type="entry name" value="Alliinase_N_sf"/>
</dbReference>
<dbReference type="AlphaFoldDB" id="A0A6N2K430"/>
<protein>
    <recommendedName>
        <fullName evidence="7">Alliinase C-terminal domain-containing protein</fullName>
    </recommendedName>
</protein>